<dbReference type="EMBL" id="CACVBS010000031">
    <property type="protein sequence ID" value="CAA7261101.1"/>
    <property type="molecule type" value="Genomic_DNA"/>
</dbReference>
<protein>
    <submittedName>
        <fullName evidence="2">Uncharacterized protein</fullName>
    </submittedName>
</protein>
<evidence type="ECO:0000256" key="1">
    <source>
        <dbReference type="SAM" id="MobiDB-lite"/>
    </source>
</evidence>
<name>A0A8S0VXP0_CYCAE</name>
<organism evidence="2 3">
    <name type="scientific">Cyclocybe aegerita</name>
    <name type="common">Black poplar mushroom</name>
    <name type="synonym">Agrocybe aegerita</name>
    <dbReference type="NCBI Taxonomy" id="1973307"/>
    <lineage>
        <taxon>Eukaryota</taxon>
        <taxon>Fungi</taxon>
        <taxon>Dikarya</taxon>
        <taxon>Basidiomycota</taxon>
        <taxon>Agaricomycotina</taxon>
        <taxon>Agaricomycetes</taxon>
        <taxon>Agaricomycetidae</taxon>
        <taxon>Agaricales</taxon>
        <taxon>Agaricineae</taxon>
        <taxon>Bolbitiaceae</taxon>
        <taxon>Cyclocybe</taxon>
    </lineage>
</organism>
<dbReference type="AlphaFoldDB" id="A0A8S0VXP0"/>
<accession>A0A8S0VXP0</accession>
<evidence type="ECO:0000313" key="3">
    <source>
        <dbReference type="Proteomes" id="UP000467700"/>
    </source>
</evidence>
<sequence>MSRPGGLDRCIERQIEHEVSLLSPAPYCPRIDSPSFRAALVTLTRYLSETHAHTKHEKALTMSQGTGITMGFQRNSDPASFYRWPLEFGCFLVQLSACQFPALCACLPWPFSILQSSSTSPHLSALLVPRSIASDPRVPTLYPSLMKSYFTLVPSSQAVPTKRPGRRSLILSSCRSTTLFRGAVDPSGPSLHCLVLHSRPTATRIHVSLQDLSPIALVHRPKLSLDSFASIPAFSQFPVSERDPDTREAEKQKPSPKRASGPDIKAFRVPRRFGYGLLCFLPYFDPETPF</sequence>
<reference evidence="2 3" key="1">
    <citation type="submission" date="2020-01" db="EMBL/GenBank/DDBJ databases">
        <authorList>
            <person name="Gupta K D."/>
        </authorList>
    </citation>
    <scope>NUCLEOTIDE SEQUENCE [LARGE SCALE GENOMIC DNA]</scope>
</reference>
<evidence type="ECO:0000313" key="2">
    <source>
        <dbReference type="EMBL" id="CAA7261101.1"/>
    </source>
</evidence>
<proteinExistence type="predicted"/>
<dbReference type="Proteomes" id="UP000467700">
    <property type="component" value="Unassembled WGS sequence"/>
</dbReference>
<feature type="compositionally biased region" description="Basic and acidic residues" evidence="1">
    <location>
        <begin position="240"/>
        <end position="253"/>
    </location>
</feature>
<keyword evidence="3" id="KW-1185">Reference proteome</keyword>
<gene>
    <name evidence="2" type="ORF">AAE3_LOCUS3094</name>
</gene>
<feature type="region of interest" description="Disordered" evidence="1">
    <location>
        <begin position="239"/>
        <end position="263"/>
    </location>
</feature>
<comment type="caution">
    <text evidence="2">The sequence shown here is derived from an EMBL/GenBank/DDBJ whole genome shotgun (WGS) entry which is preliminary data.</text>
</comment>